<evidence type="ECO:0000313" key="2">
    <source>
        <dbReference type="Proteomes" id="UP000468638"/>
    </source>
</evidence>
<sequence>MVIKGKKEYEMEAQSELKETLKSFQAEGNKKINVNTLIEQMLYQIGSTDAELRDNLIYRTFGKLIMKEALTIQQLEYIMSTCLREDYLFYRIGEKEGDGVFTRSFSSLVIALLLEKDRETHYLPRQVANDAILQGIHYLYQEKDVRGYVEHKGWAHSVAHGADLLEAAIRHPLFELELAESCLESVEACLFKGQVYIDDEDERLLIALEALIERGLDEKVLTRWISKLSNSLQQVEDREGVTLAFVRQKTNVMNFLKSMYFRLMSKHVSSLPMEKLKEIVERWHTKMYS</sequence>
<proteinExistence type="predicted"/>
<dbReference type="InterPro" id="IPR021247">
    <property type="entry name" value="DUF2785"/>
</dbReference>
<protein>
    <submittedName>
        <fullName evidence="1">DUF2785 domain-containing protein</fullName>
    </submittedName>
</protein>
<organism evidence="1 2">
    <name type="scientific">Pontibacillus yanchengensis</name>
    <dbReference type="NCBI Taxonomy" id="462910"/>
    <lineage>
        <taxon>Bacteria</taxon>
        <taxon>Bacillati</taxon>
        <taxon>Bacillota</taxon>
        <taxon>Bacilli</taxon>
        <taxon>Bacillales</taxon>
        <taxon>Bacillaceae</taxon>
        <taxon>Pontibacillus</taxon>
    </lineage>
</organism>
<evidence type="ECO:0000313" key="1">
    <source>
        <dbReference type="EMBL" id="MYL35167.1"/>
    </source>
</evidence>
<dbReference type="Proteomes" id="UP000468638">
    <property type="component" value="Unassembled WGS sequence"/>
</dbReference>
<dbReference type="Pfam" id="PF10978">
    <property type="entry name" value="DUF2785"/>
    <property type="match status" value="1"/>
</dbReference>
<gene>
    <name evidence="1" type="ORF">GLW05_16430</name>
</gene>
<comment type="caution">
    <text evidence="1">The sequence shown here is derived from an EMBL/GenBank/DDBJ whole genome shotgun (WGS) entry which is preliminary data.</text>
</comment>
<reference evidence="1 2" key="1">
    <citation type="submission" date="2019-11" db="EMBL/GenBank/DDBJ databases">
        <title>Genome sequences of 17 halophilic strains isolated from different environments.</title>
        <authorList>
            <person name="Furrow R.E."/>
        </authorList>
    </citation>
    <scope>NUCLEOTIDE SEQUENCE [LARGE SCALE GENOMIC DNA]</scope>
    <source>
        <strain evidence="1 2">22514_16_FS</strain>
    </source>
</reference>
<accession>A0A6I5A4C4</accession>
<dbReference type="AlphaFoldDB" id="A0A6I5A4C4"/>
<dbReference type="EMBL" id="WMEQ01000014">
    <property type="protein sequence ID" value="MYL35167.1"/>
    <property type="molecule type" value="Genomic_DNA"/>
</dbReference>
<name>A0A6I5A4C4_9BACI</name>